<dbReference type="EMBL" id="KB870806">
    <property type="protein sequence ID" value="EOA34488.1"/>
    <property type="molecule type" value="Genomic_DNA"/>
</dbReference>
<dbReference type="AlphaFoldDB" id="R0ICW0"/>
<reference evidence="2" key="1">
    <citation type="journal article" date="2013" name="Nat. Genet.">
        <title>The Capsella rubella genome and the genomic consequences of rapid mating system evolution.</title>
        <authorList>
            <person name="Slotte T."/>
            <person name="Hazzouri K.M."/>
            <person name="Agren J.A."/>
            <person name="Koenig D."/>
            <person name="Maumus F."/>
            <person name="Guo Y.L."/>
            <person name="Steige K."/>
            <person name="Platts A.E."/>
            <person name="Escobar J.S."/>
            <person name="Newman L.K."/>
            <person name="Wang W."/>
            <person name="Mandakova T."/>
            <person name="Vello E."/>
            <person name="Smith L.M."/>
            <person name="Henz S.R."/>
            <person name="Steffen J."/>
            <person name="Takuno S."/>
            <person name="Brandvain Y."/>
            <person name="Coop G."/>
            <person name="Andolfatto P."/>
            <person name="Hu T.T."/>
            <person name="Blanchette M."/>
            <person name="Clark R.M."/>
            <person name="Quesneville H."/>
            <person name="Nordborg M."/>
            <person name="Gaut B.S."/>
            <person name="Lysak M.A."/>
            <person name="Jenkins J."/>
            <person name="Grimwood J."/>
            <person name="Chapman J."/>
            <person name="Prochnik S."/>
            <person name="Shu S."/>
            <person name="Rokhsar D."/>
            <person name="Schmutz J."/>
            <person name="Weigel D."/>
            <person name="Wright S.I."/>
        </authorList>
    </citation>
    <scope>NUCLEOTIDE SEQUENCE [LARGE SCALE GENOMIC DNA]</scope>
    <source>
        <strain evidence="2">cv. Monte Gargano</strain>
    </source>
</reference>
<organism evidence="1 2">
    <name type="scientific">Capsella rubella</name>
    <dbReference type="NCBI Taxonomy" id="81985"/>
    <lineage>
        <taxon>Eukaryota</taxon>
        <taxon>Viridiplantae</taxon>
        <taxon>Streptophyta</taxon>
        <taxon>Embryophyta</taxon>
        <taxon>Tracheophyta</taxon>
        <taxon>Spermatophyta</taxon>
        <taxon>Magnoliopsida</taxon>
        <taxon>eudicotyledons</taxon>
        <taxon>Gunneridae</taxon>
        <taxon>Pentapetalae</taxon>
        <taxon>rosids</taxon>
        <taxon>malvids</taxon>
        <taxon>Brassicales</taxon>
        <taxon>Brassicaceae</taxon>
        <taxon>Camelineae</taxon>
        <taxon>Capsella</taxon>
    </lineage>
</organism>
<evidence type="ECO:0000313" key="1">
    <source>
        <dbReference type="EMBL" id="EOA34488.1"/>
    </source>
</evidence>
<gene>
    <name evidence="1" type="ORF">CARUB_v10022029mg</name>
</gene>
<protein>
    <submittedName>
        <fullName evidence="1">Uncharacterized protein</fullName>
    </submittedName>
</protein>
<proteinExistence type="predicted"/>
<sequence length="172" mass="20174">MFLSRIGRKTLASVRDFSKVYRTPQFSRCRIGRKTLASVRDFSKVYRTPQFSRWFVSTGYRGIENLRISSMIVLSRIGRKTLASVRDFSKVYRIPQFSRWFVSTGYRGIENLRVISKFKIISSTICIQISSMMVLSRIGRKTLPSVRDFSKVYRKPQFSRWFVSTGYRGIAY</sequence>
<accession>R0ICW0</accession>
<name>R0ICW0_9BRAS</name>
<evidence type="ECO:0000313" key="2">
    <source>
        <dbReference type="Proteomes" id="UP000029121"/>
    </source>
</evidence>
<keyword evidence="2" id="KW-1185">Reference proteome</keyword>
<dbReference type="Proteomes" id="UP000029121">
    <property type="component" value="Unassembled WGS sequence"/>
</dbReference>